<dbReference type="AlphaFoldDB" id="A0AAW1HUA7"/>
<name>A0AAW1HUA7_POPJA</name>
<evidence type="ECO:0000313" key="2">
    <source>
        <dbReference type="EMBL" id="KAK9680266.1"/>
    </source>
</evidence>
<protein>
    <submittedName>
        <fullName evidence="2">Uncharacterized protein</fullName>
    </submittedName>
</protein>
<proteinExistence type="predicted"/>
<keyword evidence="3" id="KW-1185">Reference proteome</keyword>
<organism evidence="2 3">
    <name type="scientific">Popillia japonica</name>
    <name type="common">Japanese beetle</name>
    <dbReference type="NCBI Taxonomy" id="7064"/>
    <lineage>
        <taxon>Eukaryota</taxon>
        <taxon>Metazoa</taxon>
        <taxon>Ecdysozoa</taxon>
        <taxon>Arthropoda</taxon>
        <taxon>Hexapoda</taxon>
        <taxon>Insecta</taxon>
        <taxon>Pterygota</taxon>
        <taxon>Neoptera</taxon>
        <taxon>Endopterygota</taxon>
        <taxon>Coleoptera</taxon>
        <taxon>Polyphaga</taxon>
        <taxon>Scarabaeiformia</taxon>
        <taxon>Scarabaeidae</taxon>
        <taxon>Rutelinae</taxon>
        <taxon>Popillia</taxon>
    </lineage>
</organism>
<comment type="caution">
    <text evidence="2">The sequence shown here is derived from an EMBL/GenBank/DDBJ whole genome shotgun (WGS) entry which is preliminary data.</text>
</comment>
<accession>A0AAW1HUA7</accession>
<evidence type="ECO:0000256" key="1">
    <source>
        <dbReference type="SAM" id="MobiDB-lite"/>
    </source>
</evidence>
<reference evidence="2 3" key="1">
    <citation type="journal article" date="2024" name="BMC Genomics">
        <title>De novo assembly and annotation of Popillia japonica's genome with initial clues to its potential as an invasive pest.</title>
        <authorList>
            <person name="Cucini C."/>
            <person name="Boschi S."/>
            <person name="Funari R."/>
            <person name="Cardaioli E."/>
            <person name="Iannotti N."/>
            <person name="Marturano G."/>
            <person name="Paoli F."/>
            <person name="Bruttini M."/>
            <person name="Carapelli A."/>
            <person name="Frati F."/>
            <person name="Nardi F."/>
        </authorList>
    </citation>
    <scope>NUCLEOTIDE SEQUENCE [LARGE SCALE GENOMIC DNA]</scope>
    <source>
        <strain evidence="2">DMR45628</strain>
    </source>
</reference>
<sequence length="106" mass="11435">MVGENCERDNTSLAAKKMEIPLRVPDPRPLSSIFVTISGKESCSTESPARWQEEQRLRLASLEGGAGTALETGRLLATFHSEKGGRTIQALPGQDNPSAAVQGEWI</sequence>
<dbReference type="EMBL" id="JASPKY010000917">
    <property type="protein sequence ID" value="KAK9680266.1"/>
    <property type="molecule type" value="Genomic_DNA"/>
</dbReference>
<gene>
    <name evidence="2" type="ORF">QE152_g39221</name>
</gene>
<evidence type="ECO:0000313" key="3">
    <source>
        <dbReference type="Proteomes" id="UP001458880"/>
    </source>
</evidence>
<feature type="region of interest" description="Disordered" evidence="1">
    <location>
        <begin position="87"/>
        <end position="106"/>
    </location>
</feature>
<dbReference type="Proteomes" id="UP001458880">
    <property type="component" value="Unassembled WGS sequence"/>
</dbReference>